<dbReference type="Pfam" id="PF04028">
    <property type="entry name" value="DUF374"/>
    <property type="match status" value="1"/>
</dbReference>
<comment type="caution">
    <text evidence="2">The sequence shown here is derived from an EMBL/GenBank/DDBJ whole genome shotgun (WGS) entry which is preliminary data.</text>
</comment>
<dbReference type="OrthoDB" id="9810508at2"/>
<accession>A0A317ZK23</accession>
<evidence type="ECO:0000313" key="3">
    <source>
        <dbReference type="Proteomes" id="UP000247099"/>
    </source>
</evidence>
<gene>
    <name evidence="2" type="ORF">DDZ13_00410</name>
</gene>
<evidence type="ECO:0000313" key="2">
    <source>
        <dbReference type="EMBL" id="PXA05362.1"/>
    </source>
</evidence>
<dbReference type="SUPFAM" id="SSF69593">
    <property type="entry name" value="Glycerol-3-phosphate (1)-acyltransferase"/>
    <property type="match status" value="1"/>
</dbReference>
<dbReference type="EMBL" id="QHJQ01000001">
    <property type="protein sequence ID" value="PXA05362.1"/>
    <property type="molecule type" value="Genomic_DNA"/>
</dbReference>
<protein>
    <recommendedName>
        <fullName evidence="1">DUF374 domain-containing protein</fullName>
    </recommendedName>
</protein>
<proteinExistence type="predicted"/>
<sequence length="250" mass="28088">MLPCVRSAASIKANRGIAKAAHSLILAASMSDPVNQSRPYAELKWHQRVLLSLLAFLMGLWSRSLRFHWGPEVQAVIDRPLPPSVVILWHNRLFAAPEFFRRNFGKRRLATLISASGDGAWLAAFVGKLGMFPIRGSHYKRGPQAVREMLAAHREGYDIAVTPDGSRGPMYDLKPGAIAVALKTGAPFVMFSLNFSRAWRLKSWDRFYLPVPFSRVEVQIKVIERPAELGEDPRQLADLLKEQMNTITQD</sequence>
<name>A0A317ZK23_9BACT</name>
<dbReference type="Proteomes" id="UP000247099">
    <property type="component" value="Unassembled WGS sequence"/>
</dbReference>
<dbReference type="CDD" id="cd07983">
    <property type="entry name" value="LPLAT_DUF374-like"/>
    <property type="match status" value="1"/>
</dbReference>
<organism evidence="2 3">
    <name type="scientific">Coraliomargarita sinensis</name>
    <dbReference type="NCBI Taxonomy" id="2174842"/>
    <lineage>
        <taxon>Bacteria</taxon>
        <taxon>Pseudomonadati</taxon>
        <taxon>Verrucomicrobiota</taxon>
        <taxon>Opitutia</taxon>
        <taxon>Puniceicoccales</taxon>
        <taxon>Coraliomargaritaceae</taxon>
        <taxon>Coraliomargarita</taxon>
    </lineage>
</organism>
<dbReference type="InterPro" id="IPR007172">
    <property type="entry name" value="DUF374"/>
</dbReference>
<dbReference type="AlphaFoldDB" id="A0A317ZK23"/>
<evidence type="ECO:0000259" key="1">
    <source>
        <dbReference type="Pfam" id="PF04028"/>
    </source>
</evidence>
<feature type="domain" description="DUF374" evidence="1">
    <location>
        <begin position="105"/>
        <end position="169"/>
    </location>
</feature>
<dbReference type="RefSeq" id="WP_110129443.1">
    <property type="nucleotide sequence ID" value="NZ_QHJQ01000001.1"/>
</dbReference>
<dbReference type="InParanoid" id="A0A317ZK23"/>
<reference evidence="2 3" key="1">
    <citation type="submission" date="2018-05" db="EMBL/GenBank/DDBJ databases">
        <title>Coraliomargarita sinensis sp. nov., isolated from a marine solar saltern.</title>
        <authorList>
            <person name="Zhou L.Y."/>
        </authorList>
    </citation>
    <scope>NUCLEOTIDE SEQUENCE [LARGE SCALE GENOMIC DNA]</scope>
    <source>
        <strain evidence="2 3">WN38</strain>
    </source>
</reference>
<keyword evidence="3" id="KW-1185">Reference proteome</keyword>